<evidence type="ECO:0000313" key="18">
    <source>
        <dbReference type="Proteomes" id="UP000243459"/>
    </source>
</evidence>
<dbReference type="SMART" id="SM00220">
    <property type="entry name" value="S_TKc"/>
    <property type="match status" value="1"/>
</dbReference>
<dbReference type="Pfam" id="PF00069">
    <property type="entry name" value="Pkinase"/>
    <property type="match status" value="1"/>
</dbReference>
<evidence type="ECO:0000256" key="7">
    <source>
        <dbReference type="ARBA" id="ARBA00022741"/>
    </source>
</evidence>
<evidence type="ECO:0000256" key="2">
    <source>
        <dbReference type="ARBA" id="ARBA00012513"/>
    </source>
</evidence>
<protein>
    <recommendedName>
        <fullName evidence="2">non-specific serine/threonine protein kinase</fullName>
        <ecNumber evidence="2">2.7.11.1</ecNumber>
    </recommendedName>
</protein>
<dbReference type="Gene3D" id="3.30.200.20">
    <property type="entry name" value="Phosphorylase Kinase, domain 1"/>
    <property type="match status" value="1"/>
</dbReference>
<dbReference type="PANTHER" id="PTHR47989:SF23">
    <property type="entry name" value="RECEPTOR-LIKE SERINE_THREONINE-PROTEIN KINASE NCRK ISOFORM X1"/>
    <property type="match status" value="1"/>
</dbReference>
<dbReference type="PROSITE" id="PS50011">
    <property type="entry name" value="PROTEIN_KINASE_DOM"/>
    <property type="match status" value="1"/>
</dbReference>
<evidence type="ECO:0000256" key="10">
    <source>
        <dbReference type="ARBA" id="ARBA00023136"/>
    </source>
</evidence>
<evidence type="ECO:0000256" key="4">
    <source>
        <dbReference type="ARBA" id="ARBA00022527"/>
    </source>
</evidence>
<evidence type="ECO:0000256" key="9">
    <source>
        <dbReference type="ARBA" id="ARBA00022840"/>
    </source>
</evidence>
<evidence type="ECO:0000256" key="14">
    <source>
        <dbReference type="SAM" id="Phobius"/>
    </source>
</evidence>
<keyword evidence="10 14" id="KW-0472">Membrane</keyword>
<dbReference type="Gene3D" id="1.10.510.10">
    <property type="entry name" value="Transferase(Phosphotransferase) domain 1"/>
    <property type="match status" value="1"/>
</dbReference>
<gene>
    <name evidence="17" type="ORF">A4U43_C07F20340</name>
</gene>
<keyword evidence="9 13" id="KW-0067">ATP-binding</keyword>
<dbReference type="InterPro" id="IPR017441">
    <property type="entry name" value="Protein_kinase_ATP_BS"/>
</dbReference>
<dbReference type="CDD" id="cd14066">
    <property type="entry name" value="STKc_IRAK"/>
    <property type="match status" value="1"/>
</dbReference>
<keyword evidence="6" id="KW-0808">Transferase</keyword>
<dbReference type="PROSITE" id="PS00107">
    <property type="entry name" value="PROTEIN_KINASE_ATP"/>
    <property type="match status" value="1"/>
</dbReference>
<keyword evidence="14" id="KW-1133">Transmembrane helix</keyword>
<dbReference type="PROSITE" id="PS00108">
    <property type="entry name" value="PROTEIN_KINASE_ST"/>
    <property type="match status" value="1"/>
</dbReference>
<dbReference type="GO" id="GO:0010089">
    <property type="term" value="P:xylem development"/>
    <property type="evidence" value="ECO:0007669"/>
    <property type="project" value="EnsemblPlants"/>
</dbReference>
<evidence type="ECO:0000256" key="11">
    <source>
        <dbReference type="ARBA" id="ARBA00047899"/>
    </source>
</evidence>
<evidence type="ECO:0000256" key="1">
    <source>
        <dbReference type="ARBA" id="ARBA00004236"/>
    </source>
</evidence>
<dbReference type="GO" id="GO:0010008">
    <property type="term" value="C:endosome membrane"/>
    <property type="evidence" value="ECO:0007669"/>
    <property type="project" value="EnsemblPlants"/>
</dbReference>
<evidence type="ECO:0000256" key="8">
    <source>
        <dbReference type="ARBA" id="ARBA00022777"/>
    </source>
</evidence>
<evidence type="ECO:0000256" key="13">
    <source>
        <dbReference type="PROSITE-ProRule" id="PRU10141"/>
    </source>
</evidence>
<dbReference type="EMBL" id="CM007387">
    <property type="protein sequence ID" value="ONK63926.1"/>
    <property type="molecule type" value="Genomic_DNA"/>
</dbReference>
<dbReference type="EC" id="2.7.11.1" evidence="2"/>
<keyword evidence="14" id="KW-0812">Transmembrane</keyword>
<dbReference type="SUPFAM" id="SSF56112">
    <property type="entry name" value="Protein kinase-like (PK-like)"/>
    <property type="match status" value="1"/>
</dbReference>
<keyword evidence="8" id="KW-0418">Kinase</keyword>
<dbReference type="InterPro" id="IPR011009">
    <property type="entry name" value="Kinase-like_dom_sf"/>
</dbReference>
<accession>A0A5P1EDF7</accession>
<dbReference type="Proteomes" id="UP000243459">
    <property type="component" value="Chromosome 7"/>
</dbReference>
<dbReference type="GO" id="GO:0005524">
    <property type="term" value="F:ATP binding"/>
    <property type="evidence" value="ECO:0007669"/>
    <property type="project" value="UniProtKB-UniRule"/>
</dbReference>
<dbReference type="InterPro" id="IPR000719">
    <property type="entry name" value="Prot_kinase_dom"/>
</dbReference>
<comment type="catalytic activity">
    <reaction evidence="11">
        <text>L-threonyl-[protein] + ATP = O-phospho-L-threonyl-[protein] + ADP + H(+)</text>
        <dbReference type="Rhea" id="RHEA:46608"/>
        <dbReference type="Rhea" id="RHEA-COMP:11060"/>
        <dbReference type="Rhea" id="RHEA-COMP:11605"/>
        <dbReference type="ChEBI" id="CHEBI:15378"/>
        <dbReference type="ChEBI" id="CHEBI:30013"/>
        <dbReference type="ChEBI" id="CHEBI:30616"/>
        <dbReference type="ChEBI" id="CHEBI:61977"/>
        <dbReference type="ChEBI" id="CHEBI:456216"/>
        <dbReference type="EC" id="2.7.11.1"/>
    </reaction>
</comment>
<feature type="domain" description="Protein kinase" evidence="16">
    <location>
        <begin position="221"/>
        <end position="505"/>
    </location>
</feature>
<dbReference type="FunFam" id="1.10.510.10:FF:000395">
    <property type="entry name" value="receptor-like serine/threonine-protein kinase NCRK"/>
    <property type="match status" value="1"/>
</dbReference>
<evidence type="ECO:0000259" key="16">
    <source>
        <dbReference type="PROSITE" id="PS50011"/>
    </source>
</evidence>
<name>A0A5P1EDF7_ASPOF</name>
<dbReference type="InterPro" id="IPR008271">
    <property type="entry name" value="Ser/Thr_kinase_AS"/>
</dbReference>
<comment type="catalytic activity">
    <reaction evidence="12">
        <text>L-seryl-[protein] + ATP = O-phospho-L-seryl-[protein] + ADP + H(+)</text>
        <dbReference type="Rhea" id="RHEA:17989"/>
        <dbReference type="Rhea" id="RHEA-COMP:9863"/>
        <dbReference type="Rhea" id="RHEA-COMP:11604"/>
        <dbReference type="ChEBI" id="CHEBI:15378"/>
        <dbReference type="ChEBI" id="CHEBI:29999"/>
        <dbReference type="ChEBI" id="CHEBI:30616"/>
        <dbReference type="ChEBI" id="CHEBI:83421"/>
        <dbReference type="ChEBI" id="CHEBI:456216"/>
        <dbReference type="EC" id="2.7.11.1"/>
    </reaction>
</comment>
<feature type="binding site" evidence="13">
    <location>
        <position position="250"/>
    </location>
    <ligand>
        <name>ATP</name>
        <dbReference type="ChEBI" id="CHEBI:30616"/>
    </ligand>
</feature>
<keyword evidence="5" id="KW-0597">Phosphoprotein</keyword>
<dbReference type="GO" id="GO:0004674">
    <property type="term" value="F:protein serine/threonine kinase activity"/>
    <property type="evidence" value="ECO:0007669"/>
    <property type="project" value="UniProtKB-KW"/>
</dbReference>
<keyword evidence="7 13" id="KW-0547">Nucleotide-binding</keyword>
<evidence type="ECO:0000256" key="12">
    <source>
        <dbReference type="ARBA" id="ARBA00048679"/>
    </source>
</evidence>
<dbReference type="GO" id="GO:0005886">
    <property type="term" value="C:plasma membrane"/>
    <property type="evidence" value="ECO:0007669"/>
    <property type="project" value="UniProtKB-SubCell"/>
</dbReference>
<dbReference type="OrthoDB" id="1890790at2759"/>
<feature type="chain" id="PRO_5024416177" description="non-specific serine/threonine protein kinase" evidence="15">
    <location>
        <begin position="24"/>
        <end position="625"/>
    </location>
</feature>
<dbReference type="Gramene" id="ONK63926">
    <property type="protein sequence ID" value="ONK63926"/>
    <property type="gene ID" value="A4U43_C07F20340"/>
</dbReference>
<organism evidence="17 18">
    <name type="scientific">Asparagus officinalis</name>
    <name type="common">Garden asparagus</name>
    <dbReference type="NCBI Taxonomy" id="4686"/>
    <lineage>
        <taxon>Eukaryota</taxon>
        <taxon>Viridiplantae</taxon>
        <taxon>Streptophyta</taxon>
        <taxon>Embryophyta</taxon>
        <taxon>Tracheophyta</taxon>
        <taxon>Spermatophyta</taxon>
        <taxon>Magnoliopsida</taxon>
        <taxon>Liliopsida</taxon>
        <taxon>Asparagales</taxon>
        <taxon>Asparagaceae</taxon>
        <taxon>Asparagoideae</taxon>
        <taxon>Asparagus</taxon>
    </lineage>
</organism>
<evidence type="ECO:0000313" key="17">
    <source>
        <dbReference type="EMBL" id="ONK63926.1"/>
    </source>
</evidence>
<evidence type="ECO:0000256" key="3">
    <source>
        <dbReference type="ARBA" id="ARBA00022475"/>
    </source>
</evidence>
<reference evidence="18" key="1">
    <citation type="journal article" date="2017" name="Nat. Commun.">
        <title>The asparagus genome sheds light on the origin and evolution of a young Y chromosome.</title>
        <authorList>
            <person name="Harkess A."/>
            <person name="Zhou J."/>
            <person name="Xu C."/>
            <person name="Bowers J.E."/>
            <person name="Van der Hulst R."/>
            <person name="Ayyampalayam S."/>
            <person name="Mercati F."/>
            <person name="Riccardi P."/>
            <person name="McKain M.R."/>
            <person name="Kakrana A."/>
            <person name="Tang H."/>
            <person name="Ray J."/>
            <person name="Groenendijk J."/>
            <person name="Arikit S."/>
            <person name="Mathioni S.M."/>
            <person name="Nakano M."/>
            <person name="Shan H."/>
            <person name="Telgmann-Rauber A."/>
            <person name="Kanno A."/>
            <person name="Yue Z."/>
            <person name="Chen H."/>
            <person name="Li W."/>
            <person name="Chen Y."/>
            <person name="Xu X."/>
            <person name="Zhang Y."/>
            <person name="Luo S."/>
            <person name="Chen H."/>
            <person name="Gao J."/>
            <person name="Mao Z."/>
            <person name="Pires J.C."/>
            <person name="Luo M."/>
            <person name="Kudrna D."/>
            <person name="Wing R.A."/>
            <person name="Meyers B.C."/>
            <person name="Yi K."/>
            <person name="Kong H."/>
            <person name="Lavrijsen P."/>
            <person name="Sunseri F."/>
            <person name="Falavigna A."/>
            <person name="Ye Y."/>
            <person name="Leebens-Mack J.H."/>
            <person name="Chen G."/>
        </authorList>
    </citation>
    <scope>NUCLEOTIDE SEQUENCE [LARGE SCALE GENOMIC DNA]</scope>
    <source>
        <strain evidence="18">cv. DH0086</strain>
    </source>
</reference>
<dbReference type="AlphaFoldDB" id="A0A5P1EDF7"/>
<evidence type="ECO:0000256" key="15">
    <source>
        <dbReference type="SAM" id="SignalP"/>
    </source>
</evidence>
<evidence type="ECO:0000256" key="5">
    <source>
        <dbReference type="ARBA" id="ARBA00022553"/>
    </source>
</evidence>
<dbReference type="OMA" id="SKVGWSR"/>
<comment type="subcellular location">
    <subcellularLocation>
        <location evidence="1">Cell membrane</location>
    </subcellularLocation>
</comment>
<feature type="signal peptide" evidence="15">
    <location>
        <begin position="1"/>
        <end position="23"/>
    </location>
</feature>
<keyword evidence="3" id="KW-1003">Cell membrane</keyword>
<feature type="transmembrane region" description="Helical" evidence="14">
    <location>
        <begin position="109"/>
        <end position="136"/>
    </location>
</feature>
<dbReference type="PANTHER" id="PTHR47989">
    <property type="entry name" value="OS01G0750732 PROTEIN"/>
    <property type="match status" value="1"/>
</dbReference>
<evidence type="ECO:0000256" key="6">
    <source>
        <dbReference type="ARBA" id="ARBA00022679"/>
    </source>
</evidence>
<keyword evidence="15" id="KW-0732">Signal</keyword>
<keyword evidence="4" id="KW-0723">Serine/threonine-protein kinase</keyword>
<proteinExistence type="predicted"/>
<dbReference type="GO" id="GO:0051020">
    <property type="term" value="F:GTPase binding"/>
    <property type="evidence" value="ECO:0007669"/>
    <property type="project" value="EnsemblPlants"/>
</dbReference>
<dbReference type="FunFam" id="3.30.200.20:FF:000415">
    <property type="entry name" value="receptor-like serine/threonine-protein kinase NCRK"/>
    <property type="match status" value="1"/>
</dbReference>
<sequence>MELLPKISLACLCGFFVLQCVFCEEPAQVADTLVWRCTCAAAPLRALNYTPTSNCSSSCDCIPDSRGWNCSCVSNGTVQASGAIHDASCFTSCNCTSGSPGRSTAKKNLAIKGVIVILLLCVMTIGFLCSIAFYFYRKDKFSAKPPTLSSDKESSWNSRTNLISQRSASFPEYQAKINSHFNPITACFRRISFLCRSERGTLPGAIVQFPFVELEKATDKFSNANLIGIGGSSNVYRGQLLDGRVVAIKKIKLSAGPEAEYDFLTEIELISRLNHCHVVPLLGYCCEFHGKNFERLLVFEYMSNGNLRDCLDALHGKEPLDWTTRVRIALGSARGLEYLHEAAAPRILHRDIKSTNILLDEKYRAKITDLGMAKRLLSDDLTSCSNSPARMLGTFGYFAPEYAIVGKASLKSDVFSFGVVILELISGRQPIHKSPNKVDESLVIWATARLRDSRLVVTELPDPVLKGNFPEEEMHIMAHLARECLQWDPESRPSMSEVVQILSTIAPDKVKKRNFPSGLIMSSSFRSIKSGPQTDKRASSVEIPQTVQANSEKTQARCSLPLAVDRNLCDDPEKKNAHTVLSAEYMEKLILLTSGTRSWRSPDDETVDLTEPRFESFVQPNCRSL</sequence>
<keyword evidence="18" id="KW-1185">Reference proteome</keyword>